<dbReference type="Pfam" id="PF13598">
    <property type="entry name" value="DUF4139"/>
    <property type="match status" value="1"/>
</dbReference>
<keyword evidence="1" id="KW-0732">Signal</keyword>
<name>A0A1H8JUR2_9RHOB</name>
<evidence type="ECO:0000313" key="4">
    <source>
        <dbReference type="EMBL" id="SEN84453.1"/>
    </source>
</evidence>
<feature type="domain" description="DUF4140" evidence="3">
    <location>
        <begin position="28"/>
        <end position="132"/>
    </location>
</feature>
<keyword evidence="5" id="KW-1185">Reference proteome</keyword>
<reference evidence="4 5" key="1">
    <citation type="submission" date="2016-10" db="EMBL/GenBank/DDBJ databases">
        <authorList>
            <person name="de Groot N.N."/>
        </authorList>
    </citation>
    <scope>NUCLEOTIDE SEQUENCE [LARGE SCALE GENOMIC DNA]</scope>
    <source>
        <strain evidence="4 5">DSM 3857</strain>
    </source>
</reference>
<accession>A0A1H8JUR2</accession>
<evidence type="ECO:0000256" key="1">
    <source>
        <dbReference type="SAM" id="SignalP"/>
    </source>
</evidence>
<dbReference type="Pfam" id="PF13600">
    <property type="entry name" value="DUF4140"/>
    <property type="match status" value="1"/>
</dbReference>
<dbReference type="PANTHER" id="PTHR31005:SF8">
    <property type="entry name" value="DUF4139 DOMAIN-CONTAINING PROTEIN"/>
    <property type="match status" value="1"/>
</dbReference>
<dbReference type="AlphaFoldDB" id="A0A1H8JUR2"/>
<evidence type="ECO:0000313" key="5">
    <source>
        <dbReference type="Proteomes" id="UP000198761"/>
    </source>
</evidence>
<evidence type="ECO:0000259" key="2">
    <source>
        <dbReference type="Pfam" id="PF13598"/>
    </source>
</evidence>
<feature type="signal peptide" evidence="1">
    <location>
        <begin position="1"/>
        <end position="16"/>
    </location>
</feature>
<dbReference type="InterPro" id="IPR011935">
    <property type="entry name" value="CHP02231"/>
</dbReference>
<dbReference type="NCBIfam" id="TIGR02231">
    <property type="entry name" value="mucoidy inhibitor MuiA family protein"/>
    <property type="match status" value="1"/>
</dbReference>
<evidence type="ECO:0000259" key="3">
    <source>
        <dbReference type="Pfam" id="PF13600"/>
    </source>
</evidence>
<feature type="chain" id="PRO_5011714906" description="DUF4139 domain-containing protein" evidence="1">
    <location>
        <begin position="17"/>
        <end position="532"/>
    </location>
</feature>
<dbReference type="STRING" id="933059.SAMN04488103_108110"/>
<protein>
    <recommendedName>
        <fullName evidence="6">DUF4139 domain-containing protein</fullName>
    </recommendedName>
</protein>
<proteinExistence type="predicted"/>
<dbReference type="InterPro" id="IPR025554">
    <property type="entry name" value="DUF4140"/>
</dbReference>
<dbReference type="EMBL" id="FOCE01000008">
    <property type="protein sequence ID" value="SEN84453.1"/>
    <property type="molecule type" value="Genomic_DNA"/>
</dbReference>
<feature type="domain" description="DUF4139" evidence="2">
    <location>
        <begin position="220"/>
        <end position="526"/>
    </location>
</feature>
<sequence length="532" mass="56282">MRLFLTLVFLPLPVLADTISVGSTVTEVVLYPQGARVTREVAFSAPAGRHDLRIADLPEGIAPGMIRVAGAEGTQAGGFSLQEAGLAPAVPLPLPELEAAIGAAQAARDAALLDLARIDARIEAAEAQVGFLRGAKAEVTTQAPADLAAMGRMIAQEVLAVRESLLAAQGARAEAGRVVQQAEVALAEAIAARDARRAAQAGKALLSVAIAQVADGPGHLTVTHFIEEASWRPVYDAALTRKPAPSLVLARGALVSQASGEDWAGVALTLSTARPTEQAAPSELWPDLRRIADPEQERAYAKGMASEDAVMAAAPVMEAMMEPAMAELDGDVVVYRAPGTVDVASGVEDLRVALGELTFTPEIEARAVPRLDRTAFALARFTNGDEPLLPGEVLLMREGTLIGATELELIPAGAEAELPFGAIDGLRLTREMPQNSEGDAGILTSDTARVEKALLRVENLTQDSWPLHVIDQIPYSEQEDLEVVYSATPKPDETDPEGQRGLLGWHFDLAPGAKREILLEAKLRWPAGMELR</sequence>
<dbReference type="InterPro" id="IPR037291">
    <property type="entry name" value="DUF4139"/>
</dbReference>
<organism evidence="4 5">
    <name type="scientific">Gemmobacter aquatilis</name>
    <dbReference type="NCBI Taxonomy" id="933059"/>
    <lineage>
        <taxon>Bacteria</taxon>
        <taxon>Pseudomonadati</taxon>
        <taxon>Pseudomonadota</taxon>
        <taxon>Alphaproteobacteria</taxon>
        <taxon>Rhodobacterales</taxon>
        <taxon>Paracoccaceae</taxon>
        <taxon>Gemmobacter</taxon>
    </lineage>
</organism>
<dbReference type="PANTHER" id="PTHR31005">
    <property type="entry name" value="DUF4139 DOMAIN-CONTAINING PROTEIN"/>
    <property type="match status" value="1"/>
</dbReference>
<evidence type="ECO:0008006" key="6">
    <source>
        <dbReference type="Google" id="ProtNLM"/>
    </source>
</evidence>
<dbReference type="Proteomes" id="UP000198761">
    <property type="component" value="Unassembled WGS sequence"/>
</dbReference>
<dbReference type="RefSeq" id="WP_175482120.1">
    <property type="nucleotide sequence ID" value="NZ_FOCE01000008.1"/>
</dbReference>
<gene>
    <name evidence="4" type="ORF">SAMN04488103_108110</name>
</gene>